<reference evidence="1 2" key="1">
    <citation type="journal article" date="2019" name="Nat. Plants">
        <title>Genome sequencing of Musa balbisiana reveals subgenome evolution and function divergence in polyploid bananas.</title>
        <authorList>
            <person name="Yao X."/>
        </authorList>
    </citation>
    <scope>NUCLEOTIDE SEQUENCE [LARGE SCALE GENOMIC DNA]</scope>
    <source>
        <strain evidence="2">cv. DH-PKW</strain>
        <tissue evidence="1">Leaves</tissue>
    </source>
</reference>
<dbReference type="Proteomes" id="UP000317650">
    <property type="component" value="Chromosome 8"/>
</dbReference>
<dbReference type="EMBL" id="PYDT01000002">
    <property type="protein sequence ID" value="THU70579.1"/>
    <property type="molecule type" value="Genomic_DNA"/>
</dbReference>
<dbReference type="AlphaFoldDB" id="A0A4S8K6P9"/>
<protein>
    <submittedName>
        <fullName evidence="1">Uncharacterized protein</fullName>
    </submittedName>
</protein>
<gene>
    <name evidence="1" type="ORF">C4D60_Mb08t26480</name>
</gene>
<proteinExistence type="predicted"/>
<evidence type="ECO:0000313" key="1">
    <source>
        <dbReference type="EMBL" id="THU70579.1"/>
    </source>
</evidence>
<name>A0A4S8K6P9_MUSBA</name>
<sequence length="71" mass="7664">MWGVSRGYSRETTAVVGSRSVGRTFRVGSRKAPPEKDIGSVFTSLHQILAGPLPKRVSDAPSLQVLILSVR</sequence>
<keyword evidence="2" id="KW-1185">Reference proteome</keyword>
<comment type="caution">
    <text evidence="1">The sequence shown here is derived from an EMBL/GenBank/DDBJ whole genome shotgun (WGS) entry which is preliminary data.</text>
</comment>
<accession>A0A4S8K6P9</accession>
<evidence type="ECO:0000313" key="2">
    <source>
        <dbReference type="Proteomes" id="UP000317650"/>
    </source>
</evidence>
<organism evidence="1 2">
    <name type="scientific">Musa balbisiana</name>
    <name type="common">Banana</name>
    <dbReference type="NCBI Taxonomy" id="52838"/>
    <lineage>
        <taxon>Eukaryota</taxon>
        <taxon>Viridiplantae</taxon>
        <taxon>Streptophyta</taxon>
        <taxon>Embryophyta</taxon>
        <taxon>Tracheophyta</taxon>
        <taxon>Spermatophyta</taxon>
        <taxon>Magnoliopsida</taxon>
        <taxon>Liliopsida</taxon>
        <taxon>Zingiberales</taxon>
        <taxon>Musaceae</taxon>
        <taxon>Musa</taxon>
    </lineage>
</organism>